<evidence type="ECO:0000259" key="17">
    <source>
        <dbReference type="Pfam" id="PF00912"/>
    </source>
</evidence>
<keyword evidence="16" id="KW-0812">Transmembrane</keyword>
<accession>A0A2N8IS11</accession>
<keyword evidence="5" id="KW-0645">Protease</keyword>
<reference evidence="18 19" key="1">
    <citation type="journal article" date="2017" name="BMC Genomics">
        <title>Genome sequencing of 39 Akkermansia muciniphila isolates reveals its population structure, genomic and functional diverisity, and global distribution in mammalian gut microbiotas.</title>
        <authorList>
            <person name="Guo X."/>
            <person name="Li S."/>
            <person name="Zhang J."/>
            <person name="Wu F."/>
            <person name="Li X."/>
            <person name="Wu D."/>
            <person name="Zhang M."/>
            <person name="Ou Z."/>
            <person name="Jie Z."/>
            <person name="Yan Q."/>
            <person name="Li P."/>
            <person name="Yi J."/>
            <person name="Peng Y."/>
        </authorList>
    </citation>
    <scope>NUCLEOTIDE SEQUENCE [LARGE SCALE GENOMIC DNA]</scope>
    <source>
        <strain evidence="18 19">GP28</strain>
    </source>
</reference>
<keyword evidence="10" id="KW-0573">Peptidoglycan synthesis</keyword>
<evidence type="ECO:0000256" key="5">
    <source>
        <dbReference type="ARBA" id="ARBA00022670"/>
    </source>
</evidence>
<evidence type="ECO:0000313" key="18">
    <source>
        <dbReference type="EMBL" id="PND03697.1"/>
    </source>
</evidence>
<dbReference type="GO" id="GO:0071555">
    <property type="term" value="P:cell wall organization"/>
    <property type="evidence" value="ECO:0007669"/>
    <property type="project" value="UniProtKB-KW"/>
</dbReference>
<keyword evidence="8" id="KW-0378">Hydrolase</keyword>
<keyword evidence="4" id="KW-0121">Carboxypeptidase</keyword>
<comment type="caution">
    <text evidence="18">The sequence shown here is derived from an EMBL/GenBank/DDBJ whole genome shotgun (WGS) entry which is preliminary data.</text>
</comment>
<proteinExistence type="inferred from homology"/>
<keyword evidence="6" id="KW-0328">Glycosyltransferase</keyword>
<dbReference type="Gene3D" id="3.40.710.10">
    <property type="entry name" value="DD-peptidase/beta-lactamase superfamily"/>
    <property type="match status" value="2"/>
</dbReference>
<keyword evidence="7" id="KW-0808">Transferase</keyword>
<comment type="similarity">
    <text evidence="2">In the C-terminal section; belongs to the transpeptidase family.</text>
</comment>
<evidence type="ECO:0000256" key="16">
    <source>
        <dbReference type="SAM" id="Phobius"/>
    </source>
</evidence>
<protein>
    <recommendedName>
        <fullName evidence="17">Glycosyl transferase family 51 domain-containing protein</fullName>
    </recommendedName>
</protein>
<dbReference type="InterPro" id="IPR023346">
    <property type="entry name" value="Lysozyme-like_dom_sf"/>
</dbReference>
<gene>
    <name evidence="18" type="ORF">CXT95_02575</name>
</gene>
<evidence type="ECO:0000256" key="11">
    <source>
        <dbReference type="ARBA" id="ARBA00023268"/>
    </source>
</evidence>
<feature type="transmembrane region" description="Helical" evidence="16">
    <location>
        <begin position="21"/>
        <end position="42"/>
    </location>
</feature>
<comment type="catalytic activity">
    <reaction evidence="13">
        <text>Preferential cleavage: (Ac)2-L-Lys-D-Ala-|-D-Ala. Also transpeptidation of peptidyl-alanyl moieties that are N-acyl substituents of D-alanine.</text>
        <dbReference type="EC" id="3.4.16.4"/>
    </reaction>
</comment>
<evidence type="ECO:0000256" key="15">
    <source>
        <dbReference type="SAM" id="MobiDB-lite"/>
    </source>
</evidence>
<keyword evidence="11" id="KW-0511">Multifunctional enzyme</keyword>
<evidence type="ECO:0000256" key="1">
    <source>
        <dbReference type="ARBA" id="ARBA00004752"/>
    </source>
</evidence>
<evidence type="ECO:0000256" key="6">
    <source>
        <dbReference type="ARBA" id="ARBA00022676"/>
    </source>
</evidence>
<feature type="region of interest" description="Disordered" evidence="15">
    <location>
        <begin position="574"/>
        <end position="597"/>
    </location>
</feature>
<dbReference type="SUPFAM" id="SSF56601">
    <property type="entry name" value="beta-lactamase/transpeptidase-like"/>
    <property type="match status" value="1"/>
</dbReference>
<evidence type="ECO:0000256" key="10">
    <source>
        <dbReference type="ARBA" id="ARBA00022984"/>
    </source>
</evidence>
<evidence type="ECO:0000256" key="12">
    <source>
        <dbReference type="ARBA" id="ARBA00023316"/>
    </source>
</evidence>
<dbReference type="FunFam" id="1.10.3810.10:FF:000001">
    <property type="entry name" value="Penicillin-binding protein 1A"/>
    <property type="match status" value="1"/>
</dbReference>
<dbReference type="InterPro" id="IPR036950">
    <property type="entry name" value="PBP_transglycosylase"/>
</dbReference>
<dbReference type="AlphaFoldDB" id="A0A2N8IS11"/>
<sequence>MENRRKRWYDLFGLLPRNLGRLLLWFSLIPIAFIIVLLVYAWRADQYELDEVLAPLENCAAYDRNGQWIGTLTDHDRVYVARNELPDNLVNAFVAREDEDFFEHGGIVYSSIIRSICRNLTTLSYAQGASTITMQLARNCYELGGKTLDRKVLEMAVARRIEGKYSKDEILTAYLNRIYFGQQCYGIAQAADLYFGKKVADLTLAECATLAGLVRGPSIYNPVYSPEAAAKVRNATLERMFECEFITQEQLWQALREPMAVAGKREARPGSYPVLVVSRELGDLDCCDEQEGTSSIFVMTTLDLEFQRMVEDVSEPMLVALESSSVWAGLPKRVDNQLNRCVQAAILCVDSRKGDLLAVTGGRSAQDGLDRWQSKVMPGDLFTPIVNLCAVDQRRTVIRSNPEVTGRGVGFNTVIETAQKAGYKGELPRSSDLYTGRFSVPLSHAVNALYLIGNDGLNVSISSVRQVGTTKKNLVMVNAPSPEESRREILPRESAHLVASLPPFRYDERTRKTFVNVRLPGNTGHFSAVMGRYFTVFAWVGFDSPEAAVYEKKGVSAALAKTCSSLAGEVYDRAEEGRRKAVRERRERENAAEQGSQ</sequence>
<evidence type="ECO:0000256" key="14">
    <source>
        <dbReference type="ARBA" id="ARBA00049902"/>
    </source>
</evidence>
<dbReference type="Gene3D" id="1.10.3810.10">
    <property type="entry name" value="Biosynthetic peptidoglycan transglycosylase-like"/>
    <property type="match status" value="1"/>
</dbReference>
<comment type="catalytic activity">
    <reaction evidence="14">
        <text>[GlcNAc-(1-&gt;4)-Mur2Ac(oyl-L-Ala-gamma-D-Glu-L-Lys-D-Ala-D-Ala)](n)-di-trans,octa-cis-undecaprenyl diphosphate + beta-D-GlcNAc-(1-&gt;4)-Mur2Ac(oyl-L-Ala-gamma-D-Glu-L-Lys-D-Ala-D-Ala)-di-trans,octa-cis-undecaprenyl diphosphate = [GlcNAc-(1-&gt;4)-Mur2Ac(oyl-L-Ala-gamma-D-Glu-L-Lys-D-Ala-D-Ala)](n+1)-di-trans,octa-cis-undecaprenyl diphosphate + di-trans,octa-cis-undecaprenyl diphosphate + H(+)</text>
        <dbReference type="Rhea" id="RHEA:23708"/>
        <dbReference type="Rhea" id="RHEA-COMP:9602"/>
        <dbReference type="Rhea" id="RHEA-COMP:9603"/>
        <dbReference type="ChEBI" id="CHEBI:15378"/>
        <dbReference type="ChEBI" id="CHEBI:58405"/>
        <dbReference type="ChEBI" id="CHEBI:60033"/>
        <dbReference type="ChEBI" id="CHEBI:78435"/>
        <dbReference type="EC" id="2.4.99.28"/>
    </reaction>
</comment>
<dbReference type="PANTHER" id="PTHR32282">
    <property type="entry name" value="BINDING PROTEIN TRANSPEPTIDASE, PUTATIVE-RELATED"/>
    <property type="match status" value="1"/>
</dbReference>
<feature type="domain" description="Glycosyl transferase family 51" evidence="17">
    <location>
        <begin position="66"/>
        <end position="240"/>
    </location>
</feature>
<keyword evidence="12" id="KW-0961">Cell wall biogenesis/degradation</keyword>
<dbReference type="Pfam" id="PF00912">
    <property type="entry name" value="Transgly"/>
    <property type="match status" value="1"/>
</dbReference>
<organism evidence="18 19">
    <name type="scientific">Akkermansia muciniphila</name>
    <dbReference type="NCBI Taxonomy" id="239935"/>
    <lineage>
        <taxon>Bacteria</taxon>
        <taxon>Pseudomonadati</taxon>
        <taxon>Verrucomicrobiota</taxon>
        <taxon>Verrucomicrobiia</taxon>
        <taxon>Verrucomicrobiales</taxon>
        <taxon>Akkermansiaceae</taxon>
        <taxon>Akkermansia</taxon>
    </lineage>
</organism>
<keyword evidence="16" id="KW-1133">Transmembrane helix</keyword>
<evidence type="ECO:0000256" key="8">
    <source>
        <dbReference type="ARBA" id="ARBA00022801"/>
    </source>
</evidence>
<keyword evidence="9" id="KW-0133">Cell shape</keyword>
<evidence type="ECO:0000256" key="9">
    <source>
        <dbReference type="ARBA" id="ARBA00022960"/>
    </source>
</evidence>
<dbReference type="RefSeq" id="WP_012420281.1">
    <property type="nucleotide sequence ID" value="NZ_AP021898.1"/>
</dbReference>
<dbReference type="EMBL" id="PJLB01000005">
    <property type="protein sequence ID" value="PND03697.1"/>
    <property type="molecule type" value="Genomic_DNA"/>
</dbReference>
<feature type="compositionally biased region" description="Basic and acidic residues" evidence="15">
    <location>
        <begin position="574"/>
        <end position="591"/>
    </location>
</feature>
<evidence type="ECO:0000256" key="3">
    <source>
        <dbReference type="ARBA" id="ARBA00007739"/>
    </source>
</evidence>
<dbReference type="GO" id="GO:0008360">
    <property type="term" value="P:regulation of cell shape"/>
    <property type="evidence" value="ECO:0007669"/>
    <property type="project" value="UniProtKB-KW"/>
</dbReference>
<keyword evidence="16" id="KW-0472">Membrane</keyword>
<comment type="similarity">
    <text evidence="3">In the N-terminal section; belongs to the glycosyltransferase 51 family.</text>
</comment>
<evidence type="ECO:0000256" key="7">
    <source>
        <dbReference type="ARBA" id="ARBA00022679"/>
    </source>
</evidence>
<evidence type="ECO:0000256" key="2">
    <source>
        <dbReference type="ARBA" id="ARBA00007090"/>
    </source>
</evidence>
<dbReference type="InterPro" id="IPR050396">
    <property type="entry name" value="Glycosyltr_51/Transpeptidase"/>
</dbReference>
<evidence type="ECO:0000256" key="4">
    <source>
        <dbReference type="ARBA" id="ARBA00022645"/>
    </source>
</evidence>
<name>A0A2N8IS11_9BACT</name>
<comment type="pathway">
    <text evidence="1">Cell wall biogenesis; peptidoglycan biosynthesis.</text>
</comment>
<evidence type="ECO:0000313" key="19">
    <source>
        <dbReference type="Proteomes" id="UP000236075"/>
    </source>
</evidence>
<dbReference type="PANTHER" id="PTHR32282:SF33">
    <property type="entry name" value="PEPTIDOGLYCAN GLYCOSYLTRANSFERASE"/>
    <property type="match status" value="1"/>
</dbReference>
<dbReference type="GO" id="GO:0008955">
    <property type="term" value="F:peptidoglycan glycosyltransferase activity"/>
    <property type="evidence" value="ECO:0007669"/>
    <property type="project" value="UniProtKB-EC"/>
</dbReference>
<dbReference type="GeneID" id="60880762"/>
<dbReference type="GO" id="GO:0009252">
    <property type="term" value="P:peptidoglycan biosynthetic process"/>
    <property type="evidence" value="ECO:0007669"/>
    <property type="project" value="UniProtKB-KW"/>
</dbReference>
<dbReference type="Proteomes" id="UP000236075">
    <property type="component" value="Unassembled WGS sequence"/>
</dbReference>
<dbReference type="SUPFAM" id="SSF53955">
    <property type="entry name" value="Lysozyme-like"/>
    <property type="match status" value="1"/>
</dbReference>
<dbReference type="InterPro" id="IPR012338">
    <property type="entry name" value="Beta-lactam/transpept-like"/>
</dbReference>
<dbReference type="GO" id="GO:0006508">
    <property type="term" value="P:proteolysis"/>
    <property type="evidence" value="ECO:0007669"/>
    <property type="project" value="UniProtKB-KW"/>
</dbReference>
<dbReference type="GO" id="GO:0009002">
    <property type="term" value="F:serine-type D-Ala-D-Ala carboxypeptidase activity"/>
    <property type="evidence" value="ECO:0007669"/>
    <property type="project" value="UniProtKB-EC"/>
</dbReference>
<evidence type="ECO:0000256" key="13">
    <source>
        <dbReference type="ARBA" id="ARBA00034000"/>
    </source>
</evidence>
<dbReference type="InterPro" id="IPR001264">
    <property type="entry name" value="Glyco_trans_51"/>
</dbReference>